<dbReference type="InterPro" id="IPR008622">
    <property type="entry name" value="FliT"/>
</dbReference>
<evidence type="ECO:0000256" key="1">
    <source>
        <dbReference type="ARBA" id="ARBA00004514"/>
    </source>
</evidence>
<keyword evidence="2" id="KW-0963">Cytoplasm</keyword>
<accession>A0ABU7VBT4</accession>
<comment type="subcellular location">
    <subcellularLocation>
        <location evidence="1">Cytoplasm</location>
        <location evidence="1">Cytosol</location>
    </subcellularLocation>
</comment>
<keyword evidence="8" id="KW-0969">Cilium</keyword>
<dbReference type="EMBL" id="JAZHPM010000001">
    <property type="protein sequence ID" value="MEF2290505.1"/>
    <property type="molecule type" value="Genomic_DNA"/>
</dbReference>
<protein>
    <recommendedName>
        <fullName evidence="7">Flagellar protein FliT</fullName>
    </recommendedName>
</protein>
<dbReference type="RefSeq" id="WP_164085254.1">
    <property type="nucleotide sequence ID" value="NZ_CP018622.1"/>
</dbReference>
<organism evidence="8 9">
    <name type="scientific">Virgibacillus dokdonensis</name>
    <dbReference type="NCBI Taxonomy" id="302167"/>
    <lineage>
        <taxon>Bacteria</taxon>
        <taxon>Bacillati</taxon>
        <taxon>Bacillota</taxon>
        <taxon>Bacilli</taxon>
        <taxon>Bacillales</taxon>
        <taxon>Bacillaceae</taxon>
        <taxon>Virgibacillus</taxon>
    </lineage>
</organism>
<keyword evidence="8" id="KW-0282">Flagellum</keyword>
<evidence type="ECO:0000256" key="4">
    <source>
        <dbReference type="ARBA" id="ARBA00023186"/>
    </source>
</evidence>
<evidence type="ECO:0000256" key="6">
    <source>
        <dbReference type="ARBA" id="ARBA00093785"/>
    </source>
</evidence>
<comment type="similarity">
    <text evidence="6">Belongs to the bacillales FliT family.</text>
</comment>
<keyword evidence="4" id="KW-0143">Chaperone</keyword>
<name>A0ABU7VBT4_9BACI</name>
<gene>
    <name evidence="8" type="ORF">V2W34_00595</name>
</gene>
<comment type="function">
    <text evidence="5">May act as an export chaperone for the filament capping protein FliD.</text>
</comment>
<reference evidence="8 9" key="1">
    <citation type="submission" date="2024-01" db="EMBL/GenBank/DDBJ databases">
        <title>Survival strategy associated with biotechnological potential of Virgibacillus dokdonensis T4.6 isolated from salt-fermented shrimp paste.</title>
        <authorList>
            <person name="Doan T.V."/>
            <person name="Quach N.T."/>
            <person name="Phi Q.-T."/>
        </authorList>
    </citation>
    <scope>NUCLEOTIDE SEQUENCE [LARGE SCALE GENOMIC DNA]</scope>
    <source>
        <strain evidence="8 9">T4.6</strain>
    </source>
</reference>
<evidence type="ECO:0000256" key="5">
    <source>
        <dbReference type="ARBA" id="ARBA00093765"/>
    </source>
</evidence>
<keyword evidence="8" id="KW-0966">Cell projection</keyword>
<dbReference type="Proteomes" id="UP001356080">
    <property type="component" value="Unassembled WGS sequence"/>
</dbReference>
<comment type="caution">
    <text evidence="8">The sequence shown here is derived from an EMBL/GenBank/DDBJ whole genome shotgun (WGS) entry which is preliminary data.</text>
</comment>
<evidence type="ECO:0000313" key="8">
    <source>
        <dbReference type="EMBL" id="MEF2290505.1"/>
    </source>
</evidence>
<evidence type="ECO:0000256" key="3">
    <source>
        <dbReference type="ARBA" id="ARBA00022795"/>
    </source>
</evidence>
<sequence>MMNRLTSFYDTTQHLHDLLQQEIDPKERESIISKVNDLIEERGEQMKSLKPPFSEEEKATAKKIMQLNKLIEQEMLLLFDNLKVELRQMKKQKQSNRKYIHPYETIQSRDGIYLDRKK</sequence>
<evidence type="ECO:0000256" key="7">
    <source>
        <dbReference type="ARBA" id="ARBA00093797"/>
    </source>
</evidence>
<keyword evidence="3" id="KW-1005">Bacterial flagellum biogenesis</keyword>
<proteinExistence type="inferred from homology"/>
<evidence type="ECO:0000313" key="9">
    <source>
        <dbReference type="Proteomes" id="UP001356080"/>
    </source>
</evidence>
<dbReference type="Pfam" id="PF05400">
    <property type="entry name" value="FliT"/>
    <property type="match status" value="1"/>
</dbReference>
<evidence type="ECO:0000256" key="2">
    <source>
        <dbReference type="ARBA" id="ARBA00022490"/>
    </source>
</evidence>
<keyword evidence="9" id="KW-1185">Reference proteome</keyword>